<keyword evidence="1" id="KW-1133">Transmembrane helix</keyword>
<feature type="transmembrane region" description="Helical" evidence="1">
    <location>
        <begin position="60"/>
        <end position="77"/>
    </location>
</feature>
<sequence length="116" mass="12223">MSLVIVSFVLDVVRDKTASGEMGRNPLFGIRTKATKASDAAWLAGHRAAGDSLRTAARTGYAAAALTAVLLVLQIWWGVEPWVALVAGLAGLALQVLHLLFATTKANEAARNARPD</sequence>
<dbReference type="Pfam" id="PF13630">
    <property type="entry name" value="SdpI"/>
    <property type="match status" value="1"/>
</dbReference>
<dbReference type="Proteomes" id="UP000580474">
    <property type="component" value="Unassembled WGS sequence"/>
</dbReference>
<protein>
    <submittedName>
        <fullName evidence="2">Flp pilus assembly protein TadB</fullName>
    </submittedName>
</protein>
<keyword evidence="1" id="KW-0472">Membrane</keyword>
<dbReference type="EMBL" id="JACHIV010000001">
    <property type="protein sequence ID" value="MBB5068729.1"/>
    <property type="molecule type" value="Genomic_DNA"/>
</dbReference>
<proteinExistence type="predicted"/>
<evidence type="ECO:0000313" key="3">
    <source>
        <dbReference type="Proteomes" id="UP000580474"/>
    </source>
</evidence>
<feature type="transmembrane region" description="Helical" evidence="1">
    <location>
        <begin position="83"/>
        <end position="102"/>
    </location>
</feature>
<gene>
    <name evidence="2" type="ORF">BJ969_001817</name>
</gene>
<evidence type="ECO:0000256" key="1">
    <source>
        <dbReference type="SAM" id="Phobius"/>
    </source>
</evidence>
<keyword evidence="1" id="KW-0812">Transmembrane</keyword>
<dbReference type="AlphaFoldDB" id="A0A840NHG1"/>
<dbReference type="InterPro" id="IPR025962">
    <property type="entry name" value="SdpI/YhfL"/>
</dbReference>
<organism evidence="2 3">
    <name type="scientific">Saccharopolyspora gloriosae</name>
    <dbReference type="NCBI Taxonomy" id="455344"/>
    <lineage>
        <taxon>Bacteria</taxon>
        <taxon>Bacillati</taxon>
        <taxon>Actinomycetota</taxon>
        <taxon>Actinomycetes</taxon>
        <taxon>Pseudonocardiales</taxon>
        <taxon>Pseudonocardiaceae</taxon>
        <taxon>Saccharopolyspora</taxon>
    </lineage>
</organism>
<reference evidence="2 3" key="1">
    <citation type="submission" date="2020-08" db="EMBL/GenBank/DDBJ databases">
        <title>Sequencing the genomes of 1000 actinobacteria strains.</title>
        <authorList>
            <person name="Klenk H.-P."/>
        </authorList>
    </citation>
    <scope>NUCLEOTIDE SEQUENCE [LARGE SCALE GENOMIC DNA]</scope>
    <source>
        <strain evidence="2 3">DSM 45582</strain>
    </source>
</reference>
<keyword evidence="3" id="KW-1185">Reference proteome</keyword>
<comment type="caution">
    <text evidence="2">The sequence shown here is derived from an EMBL/GenBank/DDBJ whole genome shotgun (WGS) entry which is preliminary data.</text>
</comment>
<dbReference type="RefSeq" id="WP_184478410.1">
    <property type="nucleotide sequence ID" value="NZ_JACHIV010000001.1"/>
</dbReference>
<accession>A0A840NHG1</accession>
<name>A0A840NHG1_9PSEU</name>
<evidence type="ECO:0000313" key="2">
    <source>
        <dbReference type="EMBL" id="MBB5068729.1"/>
    </source>
</evidence>